<reference evidence="2" key="1">
    <citation type="submission" date="2019-11" db="EMBL/GenBank/DDBJ databases">
        <title>The nuclear and mitochondrial genomes of Frieseomelitta varia - a highly eusocial stingless bee (Meliponini) with a permanently sterile worker caste.</title>
        <authorList>
            <person name="Freitas F.C.P."/>
            <person name="Lourenco A.P."/>
            <person name="Nunes F.M.F."/>
            <person name="Paschoal A.R."/>
            <person name="Abreu F.C.P."/>
            <person name="Barbin F.O."/>
            <person name="Bataglia L."/>
            <person name="Cardoso-Junior C.A.M."/>
            <person name="Cervoni M.S."/>
            <person name="Silva S.R."/>
            <person name="Dalarmi F."/>
            <person name="Del Lama M.A."/>
            <person name="Depintor T.S."/>
            <person name="Ferreira K.M."/>
            <person name="Goria P.S."/>
            <person name="Jaskot M.C."/>
            <person name="Lago D.C."/>
            <person name="Luna-Lucena D."/>
            <person name="Moda L.M."/>
            <person name="Nascimento L."/>
            <person name="Pedrino M."/>
            <person name="Rabico F.O."/>
            <person name="Sanches F.C."/>
            <person name="Santos D.E."/>
            <person name="Santos C.G."/>
            <person name="Vieira J."/>
            <person name="Lopes T.F."/>
            <person name="Barchuk A.R."/>
            <person name="Hartfelder K."/>
            <person name="Simoes Z.L.P."/>
            <person name="Bitondi M.M.G."/>
            <person name="Pinheiro D.G."/>
        </authorList>
    </citation>
    <scope>NUCLEOTIDE SEQUENCE</scope>
    <source>
        <strain evidence="2">USP_RPSP 00005682</strain>
        <tissue evidence="2">Whole individual</tissue>
    </source>
</reference>
<dbReference type="EMBL" id="WNWW01000778">
    <property type="protein sequence ID" value="KAF3422102.1"/>
    <property type="molecule type" value="Genomic_DNA"/>
</dbReference>
<protein>
    <submittedName>
        <fullName evidence="2">Uncharacterized protein</fullName>
    </submittedName>
</protein>
<organism evidence="2 3">
    <name type="scientific">Frieseomelitta varia</name>
    <dbReference type="NCBI Taxonomy" id="561572"/>
    <lineage>
        <taxon>Eukaryota</taxon>
        <taxon>Metazoa</taxon>
        <taxon>Ecdysozoa</taxon>
        <taxon>Arthropoda</taxon>
        <taxon>Hexapoda</taxon>
        <taxon>Insecta</taxon>
        <taxon>Pterygota</taxon>
        <taxon>Neoptera</taxon>
        <taxon>Endopterygota</taxon>
        <taxon>Hymenoptera</taxon>
        <taxon>Apocrita</taxon>
        <taxon>Aculeata</taxon>
        <taxon>Apoidea</taxon>
        <taxon>Anthophila</taxon>
        <taxon>Apidae</taxon>
        <taxon>Frieseomelitta</taxon>
    </lineage>
</organism>
<evidence type="ECO:0000256" key="1">
    <source>
        <dbReference type="SAM" id="MobiDB-lite"/>
    </source>
</evidence>
<dbReference type="AlphaFoldDB" id="A0A833RSD3"/>
<accession>A0A833RSD3</accession>
<dbReference type="Proteomes" id="UP000655588">
    <property type="component" value="Unassembled WGS sequence"/>
</dbReference>
<comment type="caution">
    <text evidence="2">The sequence shown here is derived from an EMBL/GenBank/DDBJ whole genome shotgun (WGS) entry which is preliminary data.</text>
</comment>
<proteinExistence type="predicted"/>
<sequence>MSVNVDQLYSGVPMEGTLEEPPIKDSSQASSDKHLKAIFLRTTNIHFSVCFISSAVQKLTSV</sequence>
<evidence type="ECO:0000313" key="2">
    <source>
        <dbReference type="EMBL" id="KAF3422102.1"/>
    </source>
</evidence>
<feature type="region of interest" description="Disordered" evidence="1">
    <location>
        <begin position="1"/>
        <end position="29"/>
    </location>
</feature>
<keyword evidence="3" id="KW-1185">Reference proteome</keyword>
<gene>
    <name evidence="2" type="ORF">E2986_12993</name>
</gene>
<name>A0A833RSD3_9HYME</name>
<evidence type="ECO:0000313" key="3">
    <source>
        <dbReference type="Proteomes" id="UP000655588"/>
    </source>
</evidence>